<protein>
    <submittedName>
        <fullName evidence="1">Uncharacterized protein</fullName>
    </submittedName>
</protein>
<proteinExistence type="predicted"/>
<dbReference type="Proteomes" id="UP000587702">
    <property type="component" value="Unassembled WGS sequence"/>
</dbReference>
<accession>A0A7K4M926</accession>
<reference evidence="1 2" key="1">
    <citation type="journal article" date="2019" name="Environ. Microbiol.">
        <title>Genomics insights into ecotype formation of ammonia-oxidizing archaea in the deep ocean.</title>
        <authorList>
            <person name="Wang Y."/>
            <person name="Huang J.M."/>
            <person name="Cui G.J."/>
            <person name="Nunoura T."/>
            <person name="Takaki Y."/>
            <person name="Li W.L."/>
            <person name="Li J."/>
            <person name="Gao Z.M."/>
            <person name="Takai K."/>
            <person name="Zhang A.Q."/>
            <person name="Stepanauskas R."/>
        </authorList>
    </citation>
    <scope>NUCLEOTIDE SEQUENCE [LARGE SCALE GENOMIC DNA]</scope>
    <source>
        <strain evidence="1 2">L14</strain>
    </source>
</reference>
<evidence type="ECO:0000313" key="1">
    <source>
        <dbReference type="EMBL" id="NWJ20582.1"/>
    </source>
</evidence>
<evidence type="ECO:0000313" key="2">
    <source>
        <dbReference type="Proteomes" id="UP000587702"/>
    </source>
</evidence>
<gene>
    <name evidence="1" type="ORF">HX860_05905</name>
</gene>
<comment type="caution">
    <text evidence="1">The sequence shown here is derived from an EMBL/GenBank/DDBJ whole genome shotgun (WGS) entry which is preliminary data.</text>
</comment>
<organism evidence="1 2">
    <name type="scientific">Marine Group I thaumarchaeote</name>
    <dbReference type="NCBI Taxonomy" id="2511932"/>
    <lineage>
        <taxon>Archaea</taxon>
        <taxon>Nitrososphaerota</taxon>
        <taxon>Marine Group I</taxon>
    </lineage>
</organism>
<dbReference type="EMBL" id="JACATI010000007">
    <property type="protein sequence ID" value="NWJ20582.1"/>
    <property type="molecule type" value="Genomic_DNA"/>
</dbReference>
<name>A0A7K4M926_9ARCH</name>
<sequence>MFTILEGSNFPNELSNRILYYTPFKKYLLFDKPIRKGVCKRCGKKKGQIKKTNLHHFKYDDSNPLAHTIEVCQKCHAELDPKLRHILRKNKVTGFDEYYRRICPTCGTLGMFIVNCKLRNFRYYRRQTYRMYKEYSYGNILIQPQKCPTCSRIRLFKPNGSLSKQEYLDGKEQRKTKRKRRKKIEKKDFVQMNKVVIQEQ</sequence>
<dbReference type="AlphaFoldDB" id="A0A7K4M926"/>